<evidence type="ECO:0000256" key="3">
    <source>
        <dbReference type="ARBA" id="ARBA00022837"/>
    </source>
</evidence>
<keyword evidence="3" id="KW-0106">Calcium</keyword>
<dbReference type="InterPro" id="IPR051433">
    <property type="entry name" value="CIBP"/>
</dbReference>
<dbReference type="InterPro" id="IPR018247">
    <property type="entry name" value="EF_Hand_1_Ca_BS"/>
</dbReference>
<keyword evidence="1" id="KW-0479">Metal-binding</keyword>
<keyword evidence="2" id="KW-0677">Repeat</keyword>
<keyword evidence="4" id="KW-0460">Magnesium</keyword>
<evidence type="ECO:0000256" key="1">
    <source>
        <dbReference type="ARBA" id="ARBA00022723"/>
    </source>
</evidence>
<dbReference type="PANTHER" id="PTHR45791">
    <property type="entry name" value="CALCIUM AND INTEGRIN BINDING FAMILY MEMBER 2"/>
    <property type="match status" value="1"/>
</dbReference>
<sequence length="243" mass="28167">MGNTKSAVEEEYDMDELLELTYLTRKQIIILYDRFQRILREHQRPPHQPIPVELIAKEFESLQVNPFTDRLLEIFSTETSTDGVTDFIFEDLLDMASVLSPRATEAAKAAYAFKVYDFDGDNQLGREDLTELITRLTLEDISLHKLRKMTKGVSVIGESQLPLPQPNTTKERLRRLSQFRGSVIPNLVPKSRLSDDEIEDIVNKILEDCDLDKDGYISLQEFRHTLTKAPEFRESFSIRLWDD</sequence>
<gene>
    <name evidence="5" type="ORF">CTOB1V02_LOCUS6581</name>
</gene>
<evidence type="ECO:0000256" key="4">
    <source>
        <dbReference type="ARBA" id="ARBA00022842"/>
    </source>
</evidence>
<dbReference type="InterPro" id="IPR011992">
    <property type="entry name" value="EF-hand-dom_pair"/>
</dbReference>
<dbReference type="Pfam" id="PF00036">
    <property type="entry name" value="EF-hand_1"/>
    <property type="match status" value="1"/>
</dbReference>
<dbReference type="OrthoDB" id="114727at2759"/>
<dbReference type="GO" id="GO:0000287">
    <property type="term" value="F:magnesium ion binding"/>
    <property type="evidence" value="ECO:0007669"/>
    <property type="project" value="TreeGrafter"/>
</dbReference>
<accession>A0A7R8WE87</accession>
<name>A0A7R8WE87_9CRUS</name>
<dbReference type="GO" id="GO:0005509">
    <property type="term" value="F:calcium ion binding"/>
    <property type="evidence" value="ECO:0007669"/>
    <property type="project" value="InterPro"/>
</dbReference>
<organism evidence="5">
    <name type="scientific">Cyprideis torosa</name>
    <dbReference type="NCBI Taxonomy" id="163714"/>
    <lineage>
        <taxon>Eukaryota</taxon>
        <taxon>Metazoa</taxon>
        <taxon>Ecdysozoa</taxon>
        <taxon>Arthropoda</taxon>
        <taxon>Crustacea</taxon>
        <taxon>Oligostraca</taxon>
        <taxon>Ostracoda</taxon>
        <taxon>Podocopa</taxon>
        <taxon>Podocopida</taxon>
        <taxon>Cytherocopina</taxon>
        <taxon>Cytheroidea</taxon>
        <taxon>Cytherideidae</taxon>
        <taxon>Cyprideis</taxon>
    </lineage>
</organism>
<dbReference type="PROSITE" id="PS00018">
    <property type="entry name" value="EF_HAND_1"/>
    <property type="match status" value="2"/>
</dbReference>
<dbReference type="SMART" id="SM00054">
    <property type="entry name" value="EFh"/>
    <property type="match status" value="2"/>
</dbReference>
<evidence type="ECO:0000313" key="5">
    <source>
        <dbReference type="EMBL" id="CAD7228703.1"/>
    </source>
</evidence>
<dbReference type="AlphaFoldDB" id="A0A7R8WE87"/>
<dbReference type="PROSITE" id="PS50222">
    <property type="entry name" value="EF_HAND_2"/>
    <property type="match status" value="2"/>
</dbReference>
<dbReference type="EMBL" id="OB661662">
    <property type="protein sequence ID" value="CAD7228703.1"/>
    <property type="molecule type" value="Genomic_DNA"/>
</dbReference>
<protein>
    <submittedName>
        <fullName evidence="5">Uncharacterized protein</fullName>
    </submittedName>
</protein>
<proteinExistence type="predicted"/>
<dbReference type="Gene3D" id="1.10.238.10">
    <property type="entry name" value="EF-hand"/>
    <property type="match status" value="2"/>
</dbReference>
<dbReference type="SUPFAM" id="SSF47473">
    <property type="entry name" value="EF-hand"/>
    <property type="match status" value="1"/>
</dbReference>
<evidence type="ECO:0000256" key="2">
    <source>
        <dbReference type="ARBA" id="ARBA00022737"/>
    </source>
</evidence>
<reference evidence="5" key="1">
    <citation type="submission" date="2020-11" db="EMBL/GenBank/DDBJ databases">
        <authorList>
            <person name="Tran Van P."/>
        </authorList>
    </citation>
    <scope>NUCLEOTIDE SEQUENCE</scope>
</reference>
<dbReference type="Pfam" id="PF13833">
    <property type="entry name" value="EF-hand_8"/>
    <property type="match status" value="1"/>
</dbReference>
<dbReference type="InterPro" id="IPR002048">
    <property type="entry name" value="EF_hand_dom"/>
</dbReference>
<dbReference type="PANTHER" id="PTHR45791:SF9">
    <property type="entry name" value="FREQUENIN-1-LIKE PROTEIN"/>
    <property type="match status" value="1"/>
</dbReference>